<sequence>MKTAAIMMTILGCDDSVSQCHYIDTADQKWVSIELCHAASEQVLEGYTGASYPMVIAVCQPPENAGNEAATAPQAAEAPPADTAKPPVQQQESLTARAVAKIRGVLPGTERIKMVFETPLHVVADGYSWVAKKLTP</sequence>
<protein>
    <submittedName>
        <fullName evidence="2">Uncharacterized protein</fullName>
    </submittedName>
</protein>
<keyword evidence="3" id="KW-1185">Reference proteome</keyword>
<name>A0A4Q2TDI3_9HYPH</name>
<gene>
    <name evidence="2" type="ORF">EUU22_05000</name>
</gene>
<evidence type="ECO:0000256" key="1">
    <source>
        <dbReference type="SAM" id="MobiDB-lite"/>
    </source>
</evidence>
<dbReference type="RefSeq" id="WP_129330966.1">
    <property type="nucleotide sequence ID" value="NZ_SDVB01000170.1"/>
</dbReference>
<dbReference type="OrthoDB" id="7916376at2"/>
<feature type="compositionally biased region" description="Low complexity" evidence="1">
    <location>
        <begin position="69"/>
        <end position="87"/>
    </location>
</feature>
<dbReference type="Proteomes" id="UP000291088">
    <property type="component" value="Unassembled WGS sequence"/>
</dbReference>
<dbReference type="EMBL" id="SDVB01000170">
    <property type="protein sequence ID" value="RYC17353.1"/>
    <property type="molecule type" value="Genomic_DNA"/>
</dbReference>
<accession>A0A4Q2TDI3</accession>
<comment type="caution">
    <text evidence="2">The sequence shown here is derived from an EMBL/GenBank/DDBJ whole genome shotgun (WGS) entry which is preliminary data.</text>
</comment>
<evidence type="ECO:0000313" key="3">
    <source>
        <dbReference type="Proteomes" id="UP000291088"/>
    </source>
</evidence>
<dbReference type="AlphaFoldDB" id="A0A4Q2TDI3"/>
<proteinExistence type="predicted"/>
<feature type="region of interest" description="Disordered" evidence="1">
    <location>
        <begin position="65"/>
        <end position="92"/>
    </location>
</feature>
<reference evidence="2 3" key="1">
    <citation type="submission" date="2019-01" db="EMBL/GenBank/DDBJ databases">
        <authorList>
            <person name="Deng T."/>
        </authorList>
    </citation>
    <scope>NUCLEOTIDE SEQUENCE [LARGE SCALE GENOMIC DNA]</scope>
    <source>
        <strain evidence="2 3">F8825</strain>
    </source>
</reference>
<evidence type="ECO:0000313" key="2">
    <source>
        <dbReference type="EMBL" id="RYC17353.1"/>
    </source>
</evidence>
<organism evidence="2 3">
    <name type="scientific">Ciceribacter ferrooxidans</name>
    <dbReference type="NCBI Taxonomy" id="2509717"/>
    <lineage>
        <taxon>Bacteria</taxon>
        <taxon>Pseudomonadati</taxon>
        <taxon>Pseudomonadota</taxon>
        <taxon>Alphaproteobacteria</taxon>
        <taxon>Hyphomicrobiales</taxon>
        <taxon>Rhizobiaceae</taxon>
        <taxon>Ciceribacter</taxon>
    </lineage>
</organism>